<dbReference type="OrthoDB" id="189024at2759"/>
<accession>F0YPM6</accession>
<sequence length="578" mass="61533">MRTTALFVASLAACASALSTTKNQRAPSLALKGESTAALKEQLRRTAAPTQNGVGASERTVLTVEAIAAELESRRDLDAFPALEGAHELVFSTSTGASSGKLGPFVGHVTQTFLDEKTFVNAVELGPLKVALTARREPLDMSGWTYRVTFESMGLSLFGVEVGSKPISGGGTWNIRYVDDDLRIMDAPSLFVLSRRRDTAKSPTLLDALLLERADRVELSADKEAVRNTNAHRGAEVRIDALATEAEADRKKTSDLDAALAEVGKRAEKLEHRASTMSARLDAAAGTAPGPSSWKDDVDDVDDVVETVMALQGEVARIGAAVAVTNNLMDRTANEIMMRFPYKDEVAAMHQLAEADVPESLEDVASGVDLSLAPAAAPGAAPAPAPQGSDGESVFGVDDFLDGFGEAPAPSPFEATPPTVSAKAVTQMERSATELEKSLEYLMLRMPAPNTIAFDGKPVGLPPYAEKKLAWVVSEVKKLGGSPSKWGGASFDDDDETRDGDSLAEDDKERKSLKKRLAKVERAVRKLVDRAPGDASSFASDAMSLGSAETAKIVDARFEQAMLATRQVAENLQKLRST</sequence>
<keyword evidence="2" id="KW-0732">Signal</keyword>
<feature type="non-terminal residue" evidence="3">
    <location>
        <position position="578"/>
    </location>
</feature>
<evidence type="ECO:0000313" key="3">
    <source>
        <dbReference type="EMBL" id="EGB02934.1"/>
    </source>
</evidence>
<protein>
    <recommendedName>
        <fullName evidence="5">Plastid lipid-associated protein/fibrillin conserved domain-containing protein</fullName>
    </recommendedName>
</protein>
<keyword evidence="4" id="KW-1185">Reference proteome</keyword>
<dbReference type="KEGG" id="aaf:AURANDRAFT_68434"/>
<evidence type="ECO:0000256" key="1">
    <source>
        <dbReference type="SAM" id="MobiDB-lite"/>
    </source>
</evidence>
<gene>
    <name evidence="3" type="ORF">AURANDRAFT_68434</name>
</gene>
<feature type="region of interest" description="Disordered" evidence="1">
    <location>
        <begin position="480"/>
        <end position="512"/>
    </location>
</feature>
<organism evidence="4">
    <name type="scientific">Aureococcus anophagefferens</name>
    <name type="common">Harmful bloom alga</name>
    <dbReference type="NCBI Taxonomy" id="44056"/>
    <lineage>
        <taxon>Eukaryota</taxon>
        <taxon>Sar</taxon>
        <taxon>Stramenopiles</taxon>
        <taxon>Ochrophyta</taxon>
        <taxon>Pelagophyceae</taxon>
        <taxon>Pelagomonadales</taxon>
        <taxon>Pelagomonadaceae</taxon>
        <taxon>Aureococcus</taxon>
    </lineage>
</organism>
<name>F0YPM6_AURAN</name>
<feature type="chain" id="PRO_5003263170" description="Plastid lipid-associated protein/fibrillin conserved domain-containing protein" evidence="2">
    <location>
        <begin position="18"/>
        <end position="578"/>
    </location>
</feature>
<feature type="region of interest" description="Disordered" evidence="1">
    <location>
        <begin position="406"/>
        <end position="428"/>
    </location>
</feature>
<reference evidence="3 4" key="1">
    <citation type="journal article" date="2011" name="Proc. Natl. Acad. Sci. U.S.A.">
        <title>Niche of harmful alga Aureococcus anophagefferens revealed through ecogenomics.</title>
        <authorList>
            <person name="Gobler C.J."/>
            <person name="Berry D.L."/>
            <person name="Dyhrman S.T."/>
            <person name="Wilhelm S.W."/>
            <person name="Salamov A."/>
            <person name="Lobanov A.V."/>
            <person name="Zhang Y."/>
            <person name="Collier J.L."/>
            <person name="Wurch L.L."/>
            <person name="Kustka A.B."/>
            <person name="Dill B.D."/>
            <person name="Shah M."/>
            <person name="VerBerkmoes N.C."/>
            <person name="Kuo A."/>
            <person name="Terry A."/>
            <person name="Pangilinan J."/>
            <person name="Lindquist E.A."/>
            <person name="Lucas S."/>
            <person name="Paulsen I.T."/>
            <person name="Hattenrath-Lehmann T.K."/>
            <person name="Talmage S.C."/>
            <person name="Walker E.A."/>
            <person name="Koch F."/>
            <person name="Burson A.M."/>
            <person name="Marcoval M.A."/>
            <person name="Tang Y.Z."/>
            <person name="Lecleir G.R."/>
            <person name="Coyne K.J."/>
            <person name="Berg G.M."/>
            <person name="Bertrand E.M."/>
            <person name="Saito M.A."/>
            <person name="Gladyshev V.N."/>
            <person name="Grigoriev I.V."/>
        </authorList>
    </citation>
    <scope>NUCLEOTIDE SEQUENCE [LARGE SCALE GENOMIC DNA]</scope>
    <source>
        <strain evidence="4">CCMP 1984</strain>
    </source>
</reference>
<feature type="signal peptide" evidence="2">
    <location>
        <begin position="1"/>
        <end position="17"/>
    </location>
</feature>
<evidence type="ECO:0000256" key="2">
    <source>
        <dbReference type="SAM" id="SignalP"/>
    </source>
</evidence>
<dbReference type="Proteomes" id="UP000002729">
    <property type="component" value="Unassembled WGS sequence"/>
</dbReference>
<dbReference type="InParanoid" id="F0YPM6"/>
<dbReference type="EMBL" id="GL833248">
    <property type="protein sequence ID" value="EGB02934.1"/>
    <property type="molecule type" value="Genomic_DNA"/>
</dbReference>
<evidence type="ECO:0000313" key="4">
    <source>
        <dbReference type="Proteomes" id="UP000002729"/>
    </source>
</evidence>
<proteinExistence type="predicted"/>
<feature type="compositionally biased region" description="Basic and acidic residues" evidence="1">
    <location>
        <begin position="499"/>
        <end position="510"/>
    </location>
</feature>
<dbReference type="AlphaFoldDB" id="F0YPM6"/>
<dbReference type="GeneID" id="20226795"/>
<dbReference type="RefSeq" id="XP_009042368.1">
    <property type="nucleotide sequence ID" value="XM_009044120.1"/>
</dbReference>
<evidence type="ECO:0008006" key="5">
    <source>
        <dbReference type="Google" id="ProtNLM"/>
    </source>
</evidence>